<name>A0AAW2PAM4_9LAMI</name>
<comment type="caution">
    <text evidence="1">The sequence shown here is derived from an EMBL/GenBank/DDBJ whole genome shotgun (WGS) entry which is preliminary data.</text>
</comment>
<proteinExistence type="predicted"/>
<dbReference type="EMBL" id="JACGWM010000009">
    <property type="protein sequence ID" value="KAL0352606.1"/>
    <property type="molecule type" value="Genomic_DNA"/>
</dbReference>
<organism evidence="1">
    <name type="scientific">Sesamum calycinum</name>
    <dbReference type="NCBI Taxonomy" id="2727403"/>
    <lineage>
        <taxon>Eukaryota</taxon>
        <taxon>Viridiplantae</taxon>
        <taxon>Streptophyta</taxon>
        <taxon>Embryophyta</taxon>
        <taxon>Tracheophyta</taxon>
        <taxon>Spermatophyta</taxon>
        <taxon>Magnoliopsida</taxon>
        <taxon>eudicotyledons</taxon>
        <taxon>Gunneridae</taxon>
        <taxon>Pentapetalae</taxon>
        <taxon>asterids</taxon>
        <taxon>lamiids</taxon>
        <taxon>Lamiales</taxon>
        <taxon>Pedaliaceae</taxon>
        <taxon>Sesamum</taxon>
    </lineage>
</organism>
<gene>
    <name evidence="1" type="ORF">Scaly_1649300</name>
</gene>
<reference evidence="1" key="2">
    <citation type="journal article" date="2024" name="Plant">
        <title>Genomic evolution and insights into agronomic trait innovations of Sesamum species.</title>
        <authorList>
            <person name="Miao H."/>
            <person name="Wang L."/>
            <person name="Qu L."/>
            <person name="Liu H."/>
            <person name="Sun Y."/>
            <person name="Le M."/>
            <person name="Wang Q."/>
            <person name="Wei S."/>
            <person name="Zheng Y."/>
            <person name="Lin W."/>
            <person name="Duan Y."/>
            <person name="Cao H."/>
            <person name="Xiong S."/>
            <person name="Wang X."/>
            <person name="Wei L."/>
            <person name="Li C."/>
            <person name="Ma Q."/>
            <person name="Ju M."/>
            <person name="Zhao R."/>
            <person name="Li G."/>
            <person name="Mu C."/>
            <person name="Tian Q."/>
            <person name="Mei H."/>
            <person name="Zhang T."/>
            <person name="Gao T."/>
            <person name="Zhang H."/>
        </authorList>
    </citation>
    <scope>NUCLEOTIDE SEQUENCE</scope>
    <source>
        <strain evidence="1">KEN8</strain>
    </source>
</reference>
<protein>
    <submittedName>
        <fullName evidence="1">Uncharacterized protein</fullName>
    </submittedName>
</protein>
<evidence type="ECO:0000313" key="1">
    <source>
        <dbReference type="EMBL" id="KAL0352606.1"/>
    </source>
</evidence>
<sequence length="153" mass="17500">MDASDDRFLRRLQDKLDEVMPWIGRYIAEASAVCTLAMATDAFNGIRSRKLWFPSKYFSLDATSLTRLGVAMKLPVDLNTLLVLDSVALARLCSLYFMSAAMANFMASLGSMKDKEIFYERCRAWDSCNHDHGYHLDTSFPVGELLSWLHFRR</sequence>
<reference evidence="1" key="1">
    <citation type="submission" date="2020-06" db="EMBL/GenBank/DDBJ databases">
        <authorList>
            <person name="Li T."/>
            <person name="Hu X."/>
            <person name="Zhang T."/>
            <person name="Song X."/>
            <person name="Zhang H."/>
            <person name="Dai N."/>
            <person name="Sheng W."/>
            <person name="Hou X."/>
            <person name="Wei L."/>
        </authorList>
    </citation>
    <scope>NUCLEOTIDE SEQUENCE</scope>
    <source>
        <strain evidence="1">KEN8</strain>
        <tissue evidence="1">Leaf</tissue>
    </source>
</reference>
<dbReference type="PANTHER" id="PTHR35307:SF3">
    <property type="entry name" value="DUF4220 DOMAIN-CONTAINING PROTEIN"/>
    <property type="match status" value="1"/>
</dbReference>
<accession>A0AAW2PAM4</accession>
<dbReference type="PANTHER" id="PTHR35307">
    <property type="entry name" value="PROTEIN, PUTATIVE-RELATED"/>
    <property type="match status" value="1"/>
</dbReference>
<dbReference type="AlphaFoldDB" id="A0AAW2PAM4"/>